<dbReference type="InterPro" id="IPR036625">
    <property type="entry name" value="E3-bd_dom_sf"/>
</dbReference>
<sequence length="402" mass="42292">MPVEIRMPRLMDSMTQGAVVAWRKGVGEAVREGEALAEIEADKTTVDLESPAAGILARILVEADGEKVDVGRVLAVIDEGDGAGGGPPGPARTAAAEPARTPAHAPSGEGGDAGPPASPLARSMALQAGLDLAGLRGTGPRGRIVREDVERALGRAAKAGPPSAPRPVDPTGQDTPHRDIPHSTVRRLIADRLGESKRTIPHFYLEADCELDAVLREREELGARPGTDWRPSLNDFAARAAAVALREVPELNASWREAAIRRFDRVDLAVAVATDAGLVAPVVRDADRKGLRELSDEIRDLADRARAGRLRPEELSGGTFTVSNLGMYGIGRIFPIINPPQAGILGLGAAAERPVARGGRLAVATTMTCTLAADHRAVDGAAASRFLAAFRGFLERPVTMLV</sequence>
<dbReference type="PANTHER" id="PTHR23151:SF90">
    <property type="entry name" value="DIHYDROLIPOYLLYSINE-RESIDUE ACETYLTRANSFERASE COMPONENT OF PYRUVATE DEHYDROGENASE COMPLEX, MITOCHONDRIAL-RELATED"/>
    <property type="match status" value="1"/>
</dbReference>
<evidence type="ECO:0000259" key="7">
    <source>
        <dbReference type="PROSITE" id="PS51826"/>
    </source>
</evidence>
<feature type="region of interest" description="Disordered" evidence="5">
    <location>
        <begin position="79"/>
        <end position="120"/>
    </location>
</feature>
<protein>
    <recommendedName>
        <fullName evidence="4">Dihydrolipoamide acetyltransferase component of pyruvate dehydrogenase complex</fullName>
        <ecNumber evidence="4">2.3.1.-</ecNumber>
    </recommendedName>
</protein>
<evidence type="ECO:0000313" key="8">
    <source>
        <dbReference type="EMBL" id="QEH31834.1"/>
    </source>
</evidence>
<dbReference type="AlphaFoldDB" id="A0A5B9VUS3"/>
<dbReference type="InterPro" id="IPR001078">
    <property type="entry name" value="2-oxoacid_DH_actylTfrase"/>
</dbReference>
<feature type="region of interest" description="Disordered" evidence="5">
    <location>
        <begin position="155"/>
        <end position="180"/>
    </location>
</feature>
<comment type="similarity">
    <text evidence="2 4">Belongs to the 2-oxoacid dehydrogenase family.</text>
</comment>
<proteinExistence type="inferred from homology"/>
<dbReference type="PROSITE" id="PS51826">
    <property type="entry name" value="PSBD"/>
    <property type="match status" value="1"/>
</dbReference>
<evidence type="ECO:0000256" key="4">
    <source>
        <dbReference type="RuleBase" id="RU003423"/>
    </source>
</evidence>
<dbReference type="SUPFAM" id="SSF47005">
    <property type="entry name" value="Peripheral subunit-binding domain of 2-oxo acid dehydrogenase complex"/>
    <property type="match status" value="1"/>
</dbReference>
<evidence type="ECO:0000313" key="9">
    <source>
        <dbReference type="Proteomes" id="UP000324233"/>
    </source>
</evidence>
<dbReference type="Gene3D" id="2.40.50.100">
    <property type="match status" value="1"/>
</dbReference>
<evidence type="ECO:0000256" key="2">
    <source>
        <dbReference type="ARBA" id="ARBA00007317"/>
    </source>
</evidence>
<dbReference type="InterPro" id="IPR003016">
    <property type="entry name" value="2-oxoA_DH_lipoyl-BS"/>
</dbReference>
<dbReference type="SUPFAM" id="SSF51230">
    <property type="entry name" value="Single hybrid motif"/>
    <property type="match status" value="1"/>
</dbReference>
<organism evidence="8 9">
    <name type="scientific">Aquisphaera giovannonii</name>
    <dbReference type="NCBI Taxonomy" id="406548"/>
    <lineage>
        <taxon>Bacteria</taxon>
        <taxon>Pseudomonadati</taxon>
        <taxon>Planctomycetota</taxon>
        <taxon>Planctomycetia</taxon>
        <taxon>Isosphaerales</taxon>
        <taxon>Isosphaeraceae</taxon>
        <taxon>Aquisphaera</taxon>
    </lineage>
</organism>
<dbReference type="Pfam" id="PF02817">
    <property type="entry name" value="E3_binding"/>
    <property type="match status" value="1"/>
</dbReference>
<dbReference type="Pfam" id="PF00364">
    <property type="entry name" value="Biotin_lipoyl"/>
    <property type="match status" value="1"/>
</dbReference>
<dbReference type="Gene3D" id="4.10.320.10">
    <property type="entry name" value="E3-binding domain"/>
    <property type="match status" value="1"/>
</dbReference>
<accession>A0A5B9VUS3</accession>
<dbReference type="InterPro" id="IPR004167">
    <property type="entry name" value="PSBD"/>
</dbReference>
<feature type="domain" description="Lipoyl-binding" evidence="6">
    <location>
        <begin position="2"/>
        <end position="78"/>
    </location>
</feature>
<dbReference type="Proteomes" id="UP000324233">
    <property type="component" value="Chromosome"/>
</dbReference>
<dbReference type="SUPFAM" id="SSF52777">
    <property type="entry name" value="CoA-dependent acyltransferases"/>
    <property type="match status" value="1"/>
</dbReference>
<evidence type="ECO:0000256" key="5">
    <source>
        <dbReference type="SAM" id="MobiDB-lite"/>
    </source>
</evidence>
<dbReference type="Pfam" id="PF00198">
    <property type="entry name" value="2-oxoacid_dh"/>
    <property type="match status" value="1"/>
</dbReference>
<keyword evidence="3 4" id="KW-0450">Lipoyl</keyword>
<keyword evidence="4 8" id="KW-0808">Transferase</keyword>
<dbReference type="OrthoDB" id="9805770at2"/>
<dbReference type="Gene3D" id="3.30.559.10">
    <property type="entry name" value="Chloramphenicol acetyltransferase-like domain"/>
    <property type="match status" value="1"/>
</dbReference>
<keyword evidence="9" id="KW-1185">Reference proteome</keyword>
<dbReference type="InterPro" id="IPR011053">
    <property type="entry name" value="Single_hybrid_motif"/>
</dbReference>
<dbReference type="InterPro" id="IPR045257">
    <property type="entry name" value="E2/Pdx1"/>
</dbReference>
<keyword evidence="8" id="KW-0670">Pyruvate</keyword>
<dbReference type="EC" id="2.3.1.-" evidence="4"/>
<dbReference type="EMBL" id="CP042997">
    <property type="protein sequence ID" value="QEH31834.1"/>
    <property type="molecule type" value="Genomic_DNA"/>
</dbReference>
<dbReference type="InterPro" id="IPR023213">
    <property type="entry name" value="CAT-like_dom_sf"/>
</dbReference>
<feature type="compositionally biased region" description="Low complexity" evidence="5">
    <location>
        <begin position="91"/>
        <end position="106"/>
    </location>
</feature>
<dbReference type="GO" id="GO:0016746">
    <property type="term" value="F:acyltransferase activity"/>
    <property type="evidence" value="ECO:0007669"/>
    <property type="project" value="UniProtKB-KW"/>
</dbReference>
<dbReference type="PROSITE" id="PS00189">
    <property type="entry name" value="LIPOYL"/>
    <property type="match status" value="1"/>
</dbReference>
<feature type="domain" description="Peripheral subunit-binding (PSBD)" evidence="7">
    <location>
        <begin position="116"/>
        <end position="153"/>
    </location>
</feature>
<evidence type="ECO:0000256" key="3">
    <source>
        <dbReference type="ARBA" id="ARBA00022823"/>
    </source>
</evidence>
<dbReference type="PROSITE" id="PS50968">
    <property type="entry name" value="BIOTINYL_LIPOYL"/>
    <property type="match status" value="1"/>
</dbReference>
<dbReference type="PANTHER" id="PTHR23151">
    <property type="entry name" value="DIHYDROLIPOAMIDE ACETYL/SUCCINYL-TRANSFERASE-RELATED"/>
    <property type="match status" value="1"/>
</dbReference>
<gene>
    <name evidence="8" type="primary">pdhC_1</name>
    <name evidence="8" type="ORF">OJF2_02990</name>
</gene>
<keyword evidence="4 8" id="KW-0012">Acyltransferase</keyword>
<name>A0A5B9VUS3_9BACT</name>
<evidence type="ECO:0000256" key="1">
    <source>
        <dbReference type="ARBA" id="ARBA00001938"/>
    </source>
</evidence>
<dbReference type="CDD" id="cd06849">
    <property type="entry name" value="lipoyl_domain"/>
    <property type="match status" value="1"/>
</dbReference>
<comment type="cofactor">
    <cofactor evidence="1 4">
        <name>(R)-lipoate</name>
        <dbReference type="ChEBI" id="CHEBI:83088"/>
    </cofactor>
</comment>
<dbReference type="RefSeq" id="WP_148590588.1">
    <property type="nucleotide sequence ID" value="NZ_CP042997.1"/>
</dbReference>
<evidence type="ECO:0000259" key="6">
    <source>
        <dbReference type="PROSITE" id="PS50968"/>
    </source>
</evidence>
<reference evidence="8 9" key="1">
    <citation type="submission" date="2019-08" db="EMBL/GenBank/DDBJ databases">
        <title>Deep-cultivation of Planctomycetes and their phenomic and genomic characterization uncovers novel biology.</title>
        <authorList>
            <person name="Wiegand S."/>
            <person name="Jogler M."/>
            <person name="Boedeker C."/>
            <person name="Pinto D."/>
            <person name="Vollmers J."/>
            <person name="Rivas-Marin E."/>
            <person name="Kohn T."/>
            <person name="Peeters S.H."/>
            <person name="Heuer A."/>
            <person name="Rast P."/>
            <person name="Oberbeckmann S."/>
            <person name="Bunk B."/>
            <person name="Jeske O."/>
            <person name="Meyerdierks A."/>
            <person name="Storesund J.E."/>
            <person name="Kallscheuer N."/>
            <person name="Luecker S."/>
            <person name="Lage O.M."/>
            <person name="Pohl T."/>
            <person name="Merkel B.J."/>
            <person name="Hornburger P."/>
            <person name="Mueller R.-W."/>
            <person name="Bruemmer F."/>
            <person name="Labrenz M."/>
            <person name="Spormann A.M."/>
            <person name="Op den Camp H."/>
            <person name="Overmann J."/>
            <person name="Amann R."/>
            <person name="Jetten M.S.M."/>
            <person name="Mascher T."/>
            <person name="Medema M.H."/>
            <person name="Devos D.P."/>
            <person name="Kaster A.-K."/>
            <person name="Ovreas L."/>
            <person name="Rohde M."/>
            <person name="Galperin M.Y."/>
            <person name="Jogler C."/>
        </authorList>
    </citation>
    <scope>NUCLEOTIDE SEQUENCE [LARGE SCALE GENOMIC DNA]</scope>
    <source>
        <strain evidence="8 9">OJF2</strain>
    </source>
</reference>
<dbReference type="GO" id="GO:0006086">
    <property type="term" value="P:pyruvate decarboxylation to acetyl-CoA"/>
    <property type="evidence" value="ECO:0007669"/>
    <property type="project" value="InterPro"/>
</dbReference>
<dbReference type="GO" id="GO:0045254">
    <property type="term" value="C:pyruvate dehydrogenase complex"/>
    <property type="evidence" value="ECO:0007669"/>
    <property type="project" value="InterPro"/>
</dbReference>
<dbReference type="KEGG" id="agv:OJF2_02990"/>
<dbReference type="InterPro" id="IPR000089">
    <property type="entry name" value="Biotin_lipoyl"/>
</dbReference>